<gene>
    <name evidence="1" type="ORF">DAMO_0635</name>
</gene>
<dbReference type="EMBL" id="FP565575">
    <property type="protein sequence ID" value="CBE67708.1"/>
    <property type="molecule type" value="Genomic_DNA"/>
</dbReference>
<proteinExistence type="predicted"/>
<protein>
    <submittedName>
        <fullName evidence="1">Uncharacterized protein</fullName>
    </submittedName>
</protein>
<sequence>MHTRTTSALVGHIRIMPTVGAAFVPMGPVEIPLTSLRNGRKIPHIVSNFGAVLYGPA</sequence>
<dbReference type="STRING" id="671143.DAMO_0635"/>
<dbReference type="HOGENOM" id="CLU_2988075_0_0_0"/>
<dbReference type="KEGG" id="mox:DAMO_0635"/>
<dbReference type="Proteomes" id="UP000006898">
    <property type="component" value="Chromosome"/>
</dbReference>
<evidence type="ECO:0000313" key="1">
    <source>
        <dbReference type="EMBL" id="CBE67708.1"/>
    </source>
</evidence>
<reference evidence="1 2" key="1">
    <citation type="journal article" date="2010" name="Nature">
        <title>Nitrite-driven anaerobic methane oxidation by oxygenic bacteria.</title>
        <authorList>
            <person name="Ettwig K.F."/>
            <person name="Butler M.K."/>
            <person name="Le Paslier D."/>
            <person name="Pelletier E."/>
            <person name="Mangenot S."/>
            <person name="Kuypers M.M.M."/>
            <person name="Schreiber F."/>
            <person name="Dutilh B.E."/>
            <person name="Zedelius J."/>
            <person name="de Beer D."/>
            <person name="Gloerich J."/>
            <person name="Wessels H.J.C.T."/>
            <person name="van Allen T."/>
            <person name="Luesken F."/>
            <person name="Wu M."/>
            <person name="van de Pas-Schoonen K.T."/>
            <person name="Op den Camp H.J.M."/>
            <person name="Janssen-Megens E.M."/>
            <person name="Francoijs K-J."/>
            <person name="Stunnenberg H."/>
            <person name="Weissenbach J."/>
            <person name="Jetten M.S.M."/>
            <person name="Strous M."/>
        </authorList>
    </citation>
    <scope>NUCLEOTIDE SEQUENCE [LARGE SCALE GENOMIC DNA]</scope>
</reference>
<dbReference type="AlphaFoldDB" id="D5MKR1"/>
<evidence type="ECO:0000313" key="2">
    <source>
        <dbReference type="Proteomes" id="UP000006898"/>
    </source>
</evidence>
<name>D5MKR1_METO1</name>
<organism evidence="1 2">
    <name type="scientific">Methylomirabilis oxygeniifera</name>
    <dbReference type="NCBI Taxonomy" id="671143"/>
    <lineage>
        <taxon>Bacteria</taxon>
        <taxon>Candidatus Methylomirabilota</taxon>
        <taxon>Candidatus Methylomirabilia</taxon>
        <taxon>Candidatus Methylomirabilales</taxon>
        <taxon>Candidatus Methylomirabilaceae</taxon>
        <taxon>Candidatus Methylomirabilis</taxon>
    </lineage>
</organism>
<accession>D5MKR1</accession>